<keyword evidence="1" id="KW-0732">Signal</keyword>
<evidence type="ECO:0000313" key="2">
    <source>
        <dbReference type="EMBL" id="OOG24213.1"/>
    </source>
</evidence>
<evidence type="ECO:0008006" key="4">
    <source>
        <dbReference type="Google" id="ProtNLM"/>
    </source>
</evidence>
<dbReference type="PROSITE" id="PS51257">
    <property type="entry name" value="PROKAR_LIPOPROTEIN"/>
    <property type="match status" value="1"/>
</dbReference>
<evidence type="ECO:0000256" key="1">
    <source>
        <dbReference type="SAM" id="SignalP"/>
    </source>
</evidence>
<comment type="caution">
    <text evidence="2">The sequence shown here is derived from an EMBL/GenBank/DDBJ whole genome shotgun (WGS) entry which is preliminary data.</text>
</comment>
<reference evidence="2 3" key="1">
    <citation type="submission" date="2017-02" db="EMBL/GenBank/DDBJ databases">
        <title>Genomic diversity within the haloalkaliphilic genus Thioalkalivibrio.</title>
        <authorList>
            <person name="Ahn A.-C."/>
            <person name="Meier-Kolthoff J."/>
            <person name="Overmars L."/>
            <person name="Richter M."/>
            <person name="Woyke T."/>
            <person name="Sorokin D.Y."/>
            <person name="Muyzer G."/>
        </authorList>
    </citation>
    <scope>NUCLEOTIDE SEQUENCE [LARGE SCALE GENOMIC DNA]</scope>
    <source>
        <strain evidence="2 3">ALJD</strain>
    </source>
</reference>
<accession>A0A1V3NGZ0</accession>
<organism evidence="2 3">
    <name type="scientific">Thioalkalivibrio denitrificans</name>
    <dbReference type="NCBI Taxonomy" id="108003"/>
    <lineage>
        <taxon>Bacteria</taxon>
        <taxon>Pseudomonadati</taxon>
        <taxon>Pseudomonadota</taxon>
        <taxon>Gammaproteobacteria</taxon>
        <taxon>Chromatiales</taxon>
        <taxon>Ectothiorhodospiraceae</taxon>
        <taxon>Thioalkalivibrio</taxon>
    </lineage>
</organism>
<dbReference type="AlphaFoldDB" id="A0A1V3NGZ0"/>
<name>A0A1V3NGZ0_9GAMM</name>
<evidence type="ECO:0000313" key="3">
    <source>
        <dbReference type="Proteomes" id="UP000189462"/>
    </source>
</evidence>
<dbReference type="OrthoDB" id="5615280at2"/>
<gene>
    <name evidence="2" type="ORF">B1C78_09235</name>
</gene>
<feature type="chain" id="PRO_5013070330" description="Lipoprotein" evidence="1">
    <location>
        <begin position="19"/>
        <end position="181"/>
    </location>
</feature>
<dbReference type="RefSeq" id="WP_077278862.1">
    <property type="nucleotide sequence ID" value="NZ_MVBK01000050.1"/>
</dbReference>
<sequence>MARIAGVALIVLALTACAPVTVKDEQSPYSRIATGSTITLQQPIDIPRHAARVFIQDGRVVSKTRMNIYYPHCNFEVRTLSDGTARIEPDAFLVTGFRLGYVTVVRRAAPLQVASTFLMLADEDDGGPPPISRFVHYQLGSERQPDVMRLTCHGGFADEWEARYPSVAEIRQVLDGIASFD</sequence>
<proteinExistence type="predicted"/>
<feature type="signal peptide" evidence="1">
    <location>
        <begin position="1"/>
        <end position="18"/>
    </location>
</feature>
<protein>
    <recommendedName>
        <fullName evidence="4">Lipoprotein</fullName>
    </recommendedName>
</protein>
<dbReference type="EMBL" id="MVBK01000050">
    <property type="protein sequence ID" value="OOG24213.1"/>
    <property type="molecule type" value="Genomic_DNA"/>
</dbReference>
<dbReference type="Proteomes" id="UP000189462">
    <property type="component" value="Unassembled WGS sequence"/>
</dbReference>
<keyword evidence="3" id="KW-1185">Reference proteome</keyword>